<dbReference type="STRING" id="1121321.SAMN04488530_1391"/>
<organism evidence="1 2">
    <name type="scientific">Asaccharospora irregularis DSM 2635</name>
    <dbReference type="NCBI Taxonomy" id="1121321"/>
    <lineage>
        <taxon>Bacteria</taxon>
        <taxon>Bacillati</taxon>
        <taxon>Bacillota</taxon>
        <taxon>Clostridia</taxon>
        <taxon>Peptostreptococcales</taxon>
        <taxon>Peptostreptococcaceae</taxon>
        <taxon>Asaccharospora</taxon>
    </lineage>
</organism>
<dbReference type="AlphaFoldDB" id="A0A1M5SB91"/>
<reference evidence="2" key="1">
    <citation type="submission" date="2016-11" db="EMBL/GenBank/DDBJ databases">
        <authorList>
            <person name="Varghese N."/>
            <person name="Submissions S."/>
        </authorList>
    </citation>
    <scope>NUCLEOTIDE SEQUENCE [LARGE SCALE GENOMIC DNA]</scope>
    <source>
        <strain evidence="2">DSM 2635</strain>
    </source>
</reference>
<sequence length="79" mass="8803">RAIKTFVIGRKNWLFANTGKGAQASATIYSIIETAKSYGLSVEKYLVYLMNGLSNETTSIEDIMPWSKSLPEDLKVQSK</sequence>
<feature type="non-terminal residue" evidence="1">
    <location>
        <position position="1"/>
    </location>
</feature>
<name>A0A1M5SB91_9FIRM</name>
<evidence type="ECO:0000313" key="2">
    <source>
        <dbReference type="Proteomes" id="UP000243255"/>
    </source>
</evidence>
<evidence type="ECO:0000313" key="1">
    <source>
        <dbReference type="EMBL" id="SHH35735.1"/>
    </source>
</evidence>
<gene>
    <name evidence="1" type="ORF">SAMN04488530_1391</name>
</gene>
<dbReference type="Proteomes" id="UP000243255">
    <property type="component" value="Unassembled WGS sequence"/>
</dbReference>
<keyword evidence="2" id="KW-1185">Reference proteome</keyword>
<proteinExistence type="predicted"/>
<accession>A0A1M5SB91</accession>
<dbReference type="EMBL" id="FQWX01000039">
    <property type="protein sequence ID" value="SHH35735.1"/>
    <property type="molecule type" value="Genomic_DNA"/>
</dbReference>
<protein>
    <submittedName>
        <fullName evidence="1">Transposase IS66 family protein</fullName>
    </submittedName>
</protein>